<dbReference type="Gene3D" id="1.10.150.240">
    <property type="entry name" value="Putative phosphatase, domain 2"/>
    <property type="match status" value="1"/>
</dbReference>
<dbReference type="RefSeq" id="WP_088067398.1">
    <property type="nucleotide sequence ID" value="NZ_MOOV01000132.1"/>
</dbReference>
<reference evidence="1 2" key="1">
    <citation type="submission" date="2016-10" db="EMBL/GenBank/DDBJ databases">
        <title>Comparative genomics of Bacillus thuringiensis reveals a path to pathogens against multiple invertebrate hosts.</title>
        <authorList>
            <person name="Zheng J."/>
            <person name="Gao Q."/>
            <person name="Liu H."/>
            <person name="Peng D."/>
            <person name="Ruan L."/>
            <person name="Sun M."/>
        </authorList>
    </citation>
    <scope>NUCLEOTIDE SEQUENCE [LARGE SCALE GENOMIC DNA]</scope>
    <source>
        <strain evidence="1">T30001</strain>
    </source>
</reference>
<dbReference type="InterPro" id="IPR011951">
    <property type="entry name" value="HAD-SF_hydro_IA_YjjG/PynA"/>
</dbReference>
<dbReference type="GO" id="GO:0008253">
    <property type="term" value="F:5'-nucleotidase activity"/>
    <property type="evidence" value="ECO:0007669"/>
    <property type="project" value="InterPro"/>
</dbReference>
<dbReference type="InterPro" id="IPR052550">
    <property type="entry name" value="Pyrimidine_5'-ntase_YjjG"/>
</dbReference>
<evidence type="ECO:0000313" key="2">
    <source>
        <dbReference type="Proteomes" id="UP000195160"/>
    </source>
</evidence>
<dbReference type="CDD" id="cd04305">
    <property type="entry name" value="HAD_Neu5Ac-Pase_like"/>
    <property type="match status" value="1"/>
</dbReference>
<dbReference type="SFLD" id="SFLDS00003">
    <property type="entry name" value="Haloacid_Dehalogenase"/>
    <property type="match status" value="1"/>
</dbReference>
<accession>A0A9X6RFZ6</accession>
<dbReference type="PANTHER" id="PTHR47478:SF1">
    <property type="entry name" value="PYRIMIDINE 5'-NUCLEOTIDASE YJJG"/>
    <property type="match status" value="1"/>
</dbReference>
<dbReference type="PANTHER" id="PTHR47478">
    <property type="match status" value="1"/>
</dbReference>
<dbReference type="InterPro" id="IPR023198">
    <property type="entry name" value="PGP-like_dom2"/>
</dbReference>
<proteinExistence type="predicted"/>
<sequence length="239" mass="27205">MKYKFILFDVDDTLLDFPETERHALHNAFVQFGMPTGYNDHLASYKEISNGLWRDLENKMITLSELAVERFRQLFALHNIDVDAQQFSDVYLENLGKEVHLIEGAVQLCENLQDCKLGIITNGYTKVQQSRIGNSPLCNFFDHIIISEEVGHQKPAREIFDYAFEKFGITDKSSVLMVGDSLTSDMKGGEDFGIDTCWYNPSLKENGTDVSPTYEVESLLQILEILEIVEVAEEKVASF</sequence>
<dbReference type="SFLD" id="SFLDG01135">
    <property type="entry name" value="C1.5.6:_HAD__Beta-PGM__Phospha"/>
    <property type="match status" value="1"/>
</dbReference>
<dbReference type="PRINTS" id="PR00413">
    <property type="entry name" value="HADHALOGNASE"/>
</dbReference>
<dbReference type="Proteomes" id="UP000195160">
    <property type="component" value="Unassembled WGS sequence"/>
</dbReference>
<dbReference type="InterPro" id="IPR006439">
    <property type="entry name" value="HAD-SF_hydro_IA"/>
</dbReference>
<dbReference type="AlphaFoldDB" id="A0A9X6RFZ6"/>
<dbReference type="InterPro" id="IPR023214">
    <property type="entry name" value="HAD_sf"/>
</dbReference>
<gene>
    <name evidence="1" type="ORF">BK784_17330</name>
</gene>
<dbReference type="InterPro" id="IPR041492">
    <property type="entry name" value="HAD_2"/>
</dbReference>
<protein>
    <submittedName>
        <fullName evidence="1">Noncanonical pyrimidine nucleotidase, YjjG family</fullName>
    </submittedName>
</protein>
<dbReference type="EMBL" id="MOOV01000132">
    <property type="protein sequence ID" value="OUB97728.1"/>
    <property type="molecule type" value="Genomic_DNA"/>
</dbReference>
<dbReference type="InterPro" id="IPR036412">
    <property type="entry name" value="HAD-like_sf"/>
</dbReference>
<dbReference type="SFLD" id="SFLDG01129">
    <property type="entry name" value="C1.5:_HAD__Beta-PGM__Phosphata"/>
    <property type="match status" value="1"/>
</dbReference>
<comment type="caution">
    <text evidence="1">The sequence shown here is derived from an EMBL/GenBank/DDBJ whole genome shotgun (WGS) entry which is preliminary data.</text>
</comment>
<dbReference type="NCBIfam" id="TIGR01509">
    <property type="entry name" value="HAD-SF-IA-v3"/>
    <property type="match status" value="1"/>
</dbReference>
<evidence type="ECO:0000313" key="1">
    <source>
        <dbReference type="EMBL" id="OUB97728.1"/>
    </source>
</evidence>
<dbReference type="SUPFAM" id="SSF56784">
    <property type="entry name" value="HAD-like"/>
    <property type="match status" value="1"/>
</dbReference>
<name>A0A9X6RFZ6_BACTV</name>
<dbReference type="Gene3D" id="3.40.50.1000">
    <property type="entry name" value="HAD superfamily/HAD-like"/>
    <property type="match status" value="1"/>
</dbReference>
<dbReference type="NCBIfam" id="TIGR02254">
    <property type="entry name" value="YjjG_YfnB"/>
    <property type="match status" value="1"/>
</dbReference>
<organism evidence="1 2">
    <name type="scientific">Bacillus thuringiensis subsp. medellin</name>
    <dbReference type="NCBI Taxonomy" id="79672"/>
    <lineage>
        <taxon>Bacteria</taxon>
        <taxon>Bacillati</taxon>
        <taxon>Bacillota</taxon>
        <taxon>Bacilli</taxon>
        <taxon>Bacillales</taxon>
        <taxon>Bacillaceae</taxon>
        <taxon>Bacillus</taxon>
        <taxon>Bacillus cereus group</taxon>
    </lineage>
</organism>
<dbReference type="NCBIfam" id="NF006976">
    <property type="entry name" value="PRK09449.1"/>
    <property type="match status" value="1"/>
</dbReference>
<dbReference type="NCBIfam" id="TIGR01549">
    <property type="entry name" value="HAD-SF-IA-v1"/>
    <property type="match status" value="1"/>
</dbReference>
<dbReference type="Pfam" id="PF13419">
    <property type="entry name" value="HAD_2"/>
    <property type="match status" value="1"/>
</dbReference>